<dbReference type="Proteomes" id="UP001519460">
    <property type="component" value="Unassembled WGS sequence"/>
</dbReference>
<comment type="caution">
    <text evidence="1">The sequence shown here is derived from an EMBL/GenBank/DDBJ whole genome shotgun (WGS) entry which is preliminary data.</text>
</comment>
<name>A0ABD0K577_9CAEN</name>
<evidence type="ECO:0000313" key="2">
    <source>
        <dbReference type="Proteomes" id="UP001519460"/>
    </source>
</evidence>
<evidence type="ECO:0000313" key="1">
    <source>
        <dbReference type="EMBL" id="KAK7482232.1"/>
    </source>
</evidence>
<feature type="non-terminal residue" evidence="1">
    <location>
        <position position="1"/>
    </location>
</feature>
<dbReference type="EMBL" id="JACVVK020000248">
    <property type="protein sequence ID" value="KAK7482232.1"/>
    <property type="molecule type" value="Genomic_DNA"/>
</dbReference>
<gene>
    <name evidence="1" type="ORF">BaRGS_00026475</name>
</gene>
<organism evidence="1 2">
    <name type="scientific">Batillaria attramentaria</name>
    <dbReference type="NCBI Taxonomy" id="370345"/>
    <lineage>
        <taxon>Eukaryota</taxon>
        <taxon>Metazoa</taxon>
        <taxon>Spiralia</taxon>
        <taxon>Lophotrochozoa</taxon>
        <taxon>Mollusca</taxon>
        <taxon>Gastropoda</taxon>
        <taxon>Caenogastropoda</taxon>
        <taxon>Sorbeoconcha</taxon>
        <taxon>Cerithioidea</taxon>
        <taxon>Batillariidae</taxon>
        <taxon>Batillaria</taxon>
    </lineage>
</organism>
<feature type="non-terminal residue" evidence="1">
    <location>
        <position position="98"/>
    </location>
</feature>
<sequence length="98" mass="11119">AQCSQPQRPNLLCVFPPENAVCFKPVKFVQHDTANRSSIGRTGNYWCLSAAQLSSDRSRGLKLQHETSVFRHHVIMHFTLSSVFRAAFWAVLWCDRAG</sequence>
<protein>
    <submittedName>
        <fullName evidence="1">Uncharacterized protein</fullName>
    </submittedName>
</protein>
<accession>A0ABD0K577</accession>
<keyword evidence="2" id="KW-1185">Reference proteome</keyword>
<reference evidence="1 2" key="1">
    <citation type="journal article" date="2023" name="Sci. Data">
        <title>Genome assembly of the Korean intertidal mud-creeper Batillaria attramentaria.</title>
        <authorList>
            <person name="Patra A.K."/>
            <person name="Ho P.T."/>
            <person name="Jun S."/>
            <person name="Lee S.J."/>
            <person name="Kim Y."/>
            <person name="Won Y.J."/>
        </authorList>
    </citation>
    <scope>NUCLEOTIDE SEQUENCE [LARGE SCALE GENOMIC DNA]</scope>
    <source>
        <strain evidence="1">Wonlab-2016</strain>
    </source>
</reference>
<dbReference type="AlphaFoldDB" id="A0ABD0K577"/>
<proteinExistence type="predicted"/>